<organism evidence="2">
    <name type="scientific">Setaria italica</name>
    <name type="common">Foxtail millet</name>
    <name type="synonym">Panicum italicum</name>
    <dbReference type="NCBI Taxonomy" id="4555"/>
    <lineage>
        <taxon>Eukaryota</taxon>
        <taxon>Viridiplantae</taxon>
        <taxon>Streptophyta</taxon>
        <taxon>Embryophyta</taxon>
        <taxon>Tracheophyta</taxon>
        <taxon>Spermatophyta</taxon>
        <taxon>Magnoliopsida</taxon>
        <taxon>Liliopsida</taxon>
        <taxon>Poales</taxon>
        <taxon>Poaceae</taxon>
        <taxon>PACMAD clade</taxon>
        <taxon>Panicoideae</taxon>
        <taxon>Panicodae</taxon>
        <taxon>Paniceae</taxon>
        <taxon>Cenchrinae</taxon>
        <taxon>Setaria</taxon>
    </lineage>
</organism>
<evidence type="ECO:0000313" key="2">
    <source>
        <dbReference type="EMBL" id="RCV25036.1"/>
    </source>
</evidence>
<proteinExistence type="predicted"/>
<evidence type="ECO:0000256" key="1">
    <source>
        <dbReference type="SAM" id="MobiDB-lite"/>
    </source>
</evidence>
<gene>
    <name evidence="2" type="ORF">SETIT_5G134400v2</name>
</gene>
<feature type="region of interest" description="Disordered" evidence="1">
    <location>
        <begin position="1"/>
        <end position="23"/>
    </location>
</feature>
<accession>A0A368R4B0</accession>
<feature type="compositionally biased region" description="Basic and acidic residues" evidence="1">
    <location>
        <begin position="128"/>
        <end position="137"/>
    </location>
</feature>
<reference evidence="2" key="1">
    <citation type="journal article" date="2012" name="Nat. Biotechnol.">
        <title>Reference genome sequence of the model plant Setaria.</title>
        <authorList>
            <person name="Bennetzen J.L."/>
            <person name="Schmutz J."/>
            <person name="Wang H."/>
            <person name="Percifield R."/>
            <person name="Hawkins J."/>
            <person name="Pontaroli A.C."/>
            <person name="Estep M."/>
            <person name="Feng L."/>
            <person name="Vaughn J.N."/>
            <person name="Grimwood J."/>
            <person name="Jenkins J."/>
            <person name="Barry K."/>
            <person name="Lindquist E."/>
            <person name="Hellsten U."/>
            <person name="Deshpande S."/>
            <person name="Wang X."/>
            <person name="Wu X."/>
            <person name="Mitros T."/>
            <person name="Triplett J."/>
            <person name="Yang X."/>
            <person name="Ye C.Y."/>
            <person name="Mauro-Herrera M."/>
            <person name="Wang L."/>
            <person name="Li P."/>
            <person name="Sharma M."/>
            <person name="Sharma R."/>
            <person name="Ronald P.C."/>
            <person name="Panaud O."/>
            <person name="Kellogg E.A."/>
            <person name="Brutnell T.P."/>
            <person name="Doust A.N."/>
            <person name="Tuskan G.A."/>
            <person name="Rokhsar D."/>
            <person name="Devos K.M."/>
        </authorList>
    </citation>
    <scope>NUCLEOTIDE SEQUENCE [LARGE SCALE GENOMIC DNA]</scope>
    <source>
        <strain evidence="2">Yugu1</strain>
    </source>
</reference>
<reference evidence="2" key="2">
    <citation type="submission" date="2015-07" db="EMBL/GenBank/DDBJ databases">
        <authorList>
            <person name="Noorani M."/>
        </authorList>
    </citation>
    <scope>NUCLEOTIDE SEQUENCE</scope>
    <source>
        <strain evidence="2">Yugu1</strain>
    </source>
</reference>
<sequence>MAAAYGSGRRAMPRAAPLGGKRAAARWAPSCGVGRRLSSRATCVLARTATARRSARVQAPLSPRSRHSGAPPTPATEVRRWWRGGARCTRAKDGRRRCAAPQAPDGDAPPAHHCPTSPHRSSSMLAGVERERSEEEQ</sequence>
<dbReference type="AlphaFoldDB" id="A0A368R4B0"/>
<name>A0A368R4B0_SETIT</name>
<dbReference type="EMBL" id="CM003532">
    <property type="protein sequence ID" value="RCV25036.1"/>
    <property type="molecule type" value="Genomic_DNA"/>
</dbReference>
<feature type="compositionally biased region" description="Low complexity" evidence="1">
    <location>
        <begin position="99"/>
        <end position="115"/>
    </location>
</feature>
<protein>
    <submittedName>
        <fullName evidence="2">Uncharacterized protein</fullName>
    </submittedName>
</protein>
<feature type="region of interest" description="Disordered" evidence="1">
    <location>
        <begin position="49"/>
        <end position="137"/>
    </location>
</feature>